<reference evidence="1" key="1">
    <citation type="submission" date="2021-05" db="EMBL/GenBank/DDBJ databases">
        <title>An isolated secondary fermenter in methanogenic hydrocarbon-degrading communities.</title>
        <authorList>
            <person name="Liu Y.-F."/>
            <person name="Liu Z.-l."/>
        </authorList>
    </citation>
    <scope>NUCLEOTIDE SEQUENCE</scope>
    <source>
        <strain evidence="1">L-13</strain>
    </source>
</reference>
<organism evidence="1 2">
    <name type="scientific">Aminirod propionatiphilus</name>
    <dbReference type="NCBI Taxonomy" id="3415223"/>
    <lineage>
        <taxon>Bacteria</taxon>
        <taxon>Thermotogati</taxon>
        <taxon>Synergistota</taxon>
        <taxon>Synergistia</taxon>
        <taxon>Synergistales</taxon>
        <taxon>Aminiphilaceae</taxon>
        <taxon>Aminirod</taxon>
    </lineage>
</organism>
<evidence type="ECO:0000313" key="2">
    <source>
        <dbReference type="Proteomes" id="UP000682204"/>
    </source>
</evidence>
<keyword evidence="2" id="KW-1185">Reference proteome</keyword>
<dbReference type="Proteomes" id="UP000682204">
    <property type="component" value="Chromosome"/>
</dbReference>
<sequence>MDLSLVAFGGPVLWVIGGLSVVSFTVVVERLLFFRRNRTDVVALELELCKALHDRDRERASSLVQGADTSAHRLCAAAVSHWAVDREALRELLGQQVRRELFRWQKGLDLLATLARVAPLLGLLGTVLGMIDIFRILPEGGRADMAFLAAGIWKALITTVAGLSVAVPVILVHAYLIHRVDDEEETLLRTTDFLVREKLLGGDRP</sequence>
<proteinExistence type="predicted"/>
<evidence type="ECO:0000313" key="1">
    <source>
        <dbReference type="EMBL" id="QVL37143.1"/>
    </source>
</evidence>
<dbReference type="EMBL" id="CP074691">
    <property type="protein sequence ID" value="QVL37143.1"/>
    <property type="molecule type" value="Genomic_DNA"/>
</dbReference>
<protein>
    <submittedName>
        <fullName evidence="1">MotA/TolQ/ExbB proton channel family protein</fullName>
    </submittedName>
</protein>
<accession>A0ACD1DYQ1</accession>
<gene>
    <name evidence="1" type="ORF">KIH16_05100</name>
</gene>
<name>A0ACD1DYQ1_9BACT</name>